<comment type="caution">
    <text evidence="5">The sequence shown here is derived from an EMBL/GenBank/DDBJ whole genome shotgun (WGS) entry which is preliminary data.</text>
</comment>
<reference evidence="5 6" key="1">
    <citation type="submission" date="2017-08" db="EMBL/GenBank/DDBJ databases">
        <title>Pusillimonas indicus sp. nov., a member of the family Alcaligenaceae isolated from surface seawater.</title>
        <authorList>
            <person name="Li J."/>
        </authorList>
    </citation>
    <scope>NUCLEOTIDE SEQUENCE [LARGE SCALE GENOMIC DNA]</scope>
    <source>
        <strain evidence="5 6">17-4A</strain>
    </source>
</reference>
<keyword evidence="3" id="KW-0804">Transcription</keyword>
<dbReference type="PRINTS" id="PR00035">
    <property type="entry name" value="HTHGNTR"/>
</dbReference>
<dbReference type="Proteomes" id="UP000266483">
    <property type="component" value="Unassembled WGS sequence"/>
</dbReference>
<keyword evidence="1" id="KW-0805">Transcription regulation</keyword>
<dbReference type="SUPFAM" id="SSF46785">
    <property type="entry name" value="Winged helix' DNA-binding domain"/>
    <property type="match status" value="1"/>
</dbReference>
<evidence type="ECO:0000313" key="6">
    <source>
        <dbReference type="Proteomes" id="UP000266483"/>
    </source>
</evidence>
<dbReference type="RefSeq" id="WP_119441551.1">
    <property type="nucleotide sequence ID" value="NZ_CP170494.1"/>
</dbReference>
<dbReference type="Pfam" id="PF00392">
    <property type="entry name" value="GntR"/>
    <property type="match status" value="1"/>
</dbReference>
<dbReference type="PANTHER" id="PTHR43537:SF49">
    <property type="entry name" value="TRANSCRIPTIONAL REGULATORY PROTEIN"/>
    <property type="match status" value="1"/>
</dbReference>
<evidence type="ECO:0000256" key="2">
    <source>
        <dbReference type="ARBA" id="ARBA00023125"/>
    </source>
</evidence>
<dbReference type="SMART" id="SM00895">
    <property type="entry name" value="FCD"/>
    <property type="match status" value="1"/>
</dbReference>
<evidence type="ECO:0000259" key="4">
    <source>
        <dbReference type="PROSITE" id="PS50949"/>
    </source>
</evidence>
<dbReference type="InterPro" id="IPR011711">
    <property type="entry name" value="GntR_C"/>
</dbReference>
<dbReference type="Gene3D" id="1.20.120.530">
    <property type="entry name" value="GntR ligand-binding domain-like"/>
    <property type="match status" value="1"/>
</dbReference>
<evidence type="ECO:0000313" key="5">
    <source>
        <dbReference type="EMBL" id="RII83147.1"/>
    </source>
</evidence>
<dbReference type="SMART" id="SM00345">
    <property type="entry name" value="HTH_GNTR"/>
    <property type="match status" value="1"/>
</dbReference>
<gene>
    <name evidence="5" type="ORF">CJO09_05945</name>
</gene>
<evidence type="ECO:0000256" key="1">
    <source>
        <dbReference type="ARBA" id="ARBA00023015"/>
    </source>
</evidence>
<dbReference type="PROSITE" id="PS50949">
    <property type="entry name" value="HTH_GNTR"/>
    <property type="match status" value="1"/>
</dbReference>
<keyword evidence="2" id="KW-0238">DNA-binding</keyword>
<dbReference type="PANTHER" id="PTHR43537">
    <property type="entry name" value="TRANSCRIPTIONAL REGULATOR, GNTR FAMILY"/>
    <property type="match status" value="1"/>
</dbReference>
<dbReference type="Pfam" id="PF07729">
    <property type="entry name" value="FCD"/>
    <property type="match status" value="1"/>
</dbReference>
<organism evidence="5 6">
    <name type="scientific">Neopusillimonas maritima</name>
    <dbReference type="NCBI Taxonomy" id="2026239"/>
    <lineage>
        <taxon>Bacteria</taxon>
        <taxon>Pseudomonadati</taxon>
        <taxon>Pseudomonadota</taxon>
        <taxon>Betaproteobacteria</taxon>
        <taxon>Burkholderiales</taxon>
        <taxon>Alcaligenaceae</taxon>
        <taxon>Neopusillimonas</taxon>
    </lineage>
</organism>
<sequence length="250" mass="27603">MQKSSRQSQTLKAVLGLRGLIVDGVMRAGERVSETFLAREFGVSRTPARMALMQLKEEGLIEPLSSGGFVVSGFSMRDVSETIEIRGTLEGLAARYAAERGVSLEILDALDDCVKKLDTVVSTLERAEDLDAYVELNDRFHELLVDASQSTMLKRSLERVLTLPFAAPNAFVKSSQTDFPGIKAILQHSNEQHRAVAEAIRAREGTRAQFMSVEHSRSAWKYLRLALAGQATWEMSELSLVQGFGKKIKG</sequence>
<name>A0ABX9N0D3_9BURK</name>
<evidence type="ECO:0000256" key="3">
    <source>
        <dbReference type="ARBA" id="ARBA00023163"/>
    </source>
</evidence>
<dbReference type="InterPro" id="IPR000524">
    <property type="entry name" value="Tscrpt_reg_HTH_GntR"/>
</dbReference>
<dbReference type="SUPFAM" id="SSF48008">
    <property type="entry name" value="GntR ligand-binding domain-like"/>
    <property type="match status" value="1"/>
</dbReference>
<feature type="domain" description="HTH gntR-type" evidence="4">
    <location>
        <begin position="7"/>
        <end position="74"/>
    </location>
</feature>
<dbReference type="Gene3D" id="1.10.10.10">
    <property type="entry name" value="Winged helix-like DNA-binding domain superfamily/Winged helix DNA-binding domain"/>
    <property type="match status" value="1"/>
</dbReference>
<protein>
    <recommendedName>
        <fullName evidence="4">HTH gntR-type domain-containing protein</fullName>
    </recommendedName>
</protein>
<dbReference type="EMBL" id="NQOU01000002">
    <property type="protein sequence ID" value="RII83147.1"/>
    <property type="molecule type" value="Genomic_DNA"/>
</dbReference>
<keyword evidence="6" id="KW-1185">Reference proteome</keyword>
<dbReference type="InterPro" id="IPR036390">
    <property type="entry name" value="WH_DNA-bd_sf"/>
</dbReference>
<dbReference type="InterPro" id="IPR008920">
    <property type="entry name" value="TF_FadR/GntR_C"/>
</dbReference>
<accession>A0ABX9N0D3</accession>
<dbReference type="InterPro" id="IPR036388">
    <property type="entry name" value="WH-like_DNA-bd_sf"/>
</dbReference>
<proteinExistence type="predicted"/>